<feature type="compositionally biased region" description="Low complexity" evidence="2">
    <location>
        <begin position="89"/>
        <end position="100"/>
    </location>
</feature>
<dbReference type="PANTHER" id="PTHR19336">
    <property type="entry name" value="UNCHARACTERIZED DUF1167"/>
    <property type="match status" value="1"/>
</dbReference>
<feature type="region of interest" description="Disordered" evidence="2">
    <location>
        <begin position="49"/>
        <end position="68"/>
    </location>
</feature>
<proteinExistence type="predicted"/>
<feature type="region of interest" description="Disordered" evidence="2">
    <location>
        <begin position="330"/>
        <end position="365"/>
    </location>
</feature>
<feature type="compositionally biased region" description="Polar residues" evidence="2">
    <location>
        <begin position="780"/>
        <end position="791"/>
    </location>
</feature>
<dbReference type="AlphaFoldDB" id="A0AAW1Q9A4"/>
<dbReference type="InterPro" id="IPR051756">
    <property type="entry name" value="Centrosomal_MT-associated"/>
</dbReference>
<feature type="compositionally biased region" description="Low complexity" evidence="2">
    <location>
        <begin position="28"/>
        <end position="42"/>
    </location>
</feature>
<feature type="compositionally biased region" description="Low complexity" evidence="2">
    <location>
        <begin position="337"/>
        <end position="364"/>
    </location>
</feature>
<feature type="region of interest" description="Disordered" evidence="2">
    <location>
        <begin position="608"/>
        <end position="632"/>
    </location>
</feature>
<keyword evidence="4" id="KW-1185">Reference proteome</keyword>
<feature type="compositionally biased region" description="Low complexity" evidence="2">
    <location>
        <begin position="816"/>
        <end position="825"/>
    </location>
</feature>
<evidence type="ECO:0000256" key="2">
    <source>
        <dbReference type="SAM" id="MobiDB-lite"/>
    </source>
</evidence>
<feature type="region of interest" description="Disordered" evidence="2">
    <location>
        <begin position="1"/>
        <end position="42"/>
    </location>
</feature>
<evidence type="ECO:0000256" key="1">
    <source>
        <dbReference type="SAM" id="Coils"/>
    </source>
</evidence>
<feature type="coiled-coil region" evidence="1">
    <location>
        <begin position="713"/>
        <end position="747"/>
    </location>
</feature>
<protein>
    <submittedName>
        <fullName evidence="3">Uncharacterized protein</fullName>
    </submittedName>
</protein>
<feature type="coiled-coil region" evidence="1">
    <location>
        <begin position="548"/>
        <end position="582"/>
    </location>
</feature>
<dbReference type="Proteomes" id="UP001438707">
    <property type="component" value="Unassembled WGS sequence"/>
</dbReference>
<feature type="compositionally biased region" description="Low complexity" evidence="2">
    <location>
        <begin position="451"/>
        <end position="483"/>
    </location>
</feature>
<accession>A0AAW1Q9A4</accession>
<dbReference type="GO" id="GO:0008017">
    <property type="term" value="F:microtubule binding"/>
    <property type="evidence" value="ECO:0007669"/>
    <property type="project" value="TreeGrafter"/>
</dbReference>
<name>A0AAW1Q9A4_9CHLO</name>
<feature type="compositionally biased region" description="Low complexity" evidence="2">
    <location>
        <begin position="614"/>
        <end position="625"/>
    </location>
</feature>
<comment type="caution">
    <text evidence="3">The sequence shown here is derived from an EMBL/GenBank/DDBJ whole genome shotgun (WGS) entry which is preliminary data.</text>
</comment>
<evidence type="ECO:0000313" key="3">
    <source>
        <dbReference type="EMBL" id="KAK9817388.1"/>
    </source>
</evidence>
<gene>
    <name evidence="3" type="ORF">WJX74_006357</name>
</gene>
<organism evidence="3 4">
    <name type="scientific">Apatococcus lobatus</name>
    <dbReference type="NCBI Taxonomy" id="904363"/>
    <lineage>
        <taxon>Eukaryota</taxon>
        <taxon>Viridiplantae</taxon>
        <taxon>Chlorophyta</taxon>
        <taxon>core chlorophytes</taxon>
        <taxon>Trebouxiophyceae</taxon>
        <taxon>Chlorellales</taxon>
        <taxon>Chlorellaceae</taxon>
        <taxon>Apatococcus</taxon>
    </lineage>
</organism>
<dbReference type="PANTHER" id="PTHR19336:SF9">
    <property type="entry name" value="SPINDLE POLE BODY PROTEIN PPC89"/>
    <property type="match status" value="1"/>
</dbReference>
<keyword evidence="1" id="KW-0175">Coiled coil</keyword>
<evidence type="ECO:0000313" key="4">
    <source>
        <dbReference type="Proteomes" id="UP001438707"/>
    </source>
</evidence>
<sequence length="864" mass="93956">MGPVHNQGKQSGLLSKRQRRKSQATRDALSASGATSAAVAAKSQFGSGHLEAASRALSSDPQTPPAVDTRKLCSEFAEPTSSKAERSAPQKNTPAAAAAPVSARPYVYPIDANSTHAALNSKAPYAAAPSTPGQLSTLADSQASSIFSDSTTLQEKVNCILDRFQAMPVVQRLIELKVPELVAQRACLEVAQSHSRMDTDAALDYIKAHNNPAELNRHLHPLELLKYQDVADAVTNILEKVPGINHQSAHKAVQDTIGTIDAAASCLARTLKLPYTMSPAVPGQPFLIQGISAEAQQQLTGDAAEVMQCMANAVAKASELEMATEQLRAASQAASHLQPPSLPSISYQQPQQQQQQHHLTNHQHLAARSTSLPVYAPTSTTRGVHQANGVSTAAPTAAARSLPAAGGISVTDARHPLSITSRDELHLQQQATASQPVMHVVQPSGTPNGVSPLASQQYSPQQAASPLQMHPHQHQHSSSLSDLGDNEDDFDDGLQGFEAFRMPDWVVQRQQLLMEVDELRQHKDWADRRIDALLKRATGAERPQIAETNRLRDEVTRLRQEKDKLEQTLRDFERSLQKLKDCTYHEATQKQECEKRVRAMAAELRGASLREQEVSQQLSESQGQLKQEKKRGEVLHRQLKKVQDERTEAAAQSGAQDRVAEAHLARIRLLERVVEERAAFGEASEAALIQAKHTADNKMADLFTEKASIETALEHRDRQLAEVKEQLTSLQAAYDIQKQQIGRLREELIMKVETPSPPREDPPIRQNSFYSHWNGSSLFGGSSAQPAASTDSPRRPLSSLEPLERASSHGLPLNGSRSHASSLHAAHSRPIDSLAGCESGAGLSQILSRMSSLGLGSRSPSPYH</sequence>
<reference evidence="3 4" key="1">
    <citation type="journal article" date="2024" name="Nat. Commun.">
        <title>Phylogenomics reveals the evolutionary origins of lichenization in chlorophyte algae.</title>
        <authorList>
            <person name="Puginier C."/>
            <person name="Libourel C."/>
            <person name="Otte J."/>
            <person name="Skaloud P."/>
            <person name="Haon M."/>
            <person name="Grisel S."/>
            <person name="Petersen M."/>
            <person name="Berrin J.G."/>
            <person name="Delaux P.M."/>
            <person name="Dal Grande F."/>
            <person name="Keller J."/>
        </authorList>
    </citation>
    <scope>NUCLEOTIDE SEQUENCE [LARGE SCALE GENOMIC DNA]</scope>
    <source>
        <strain evidence="3 4">SAG 2145</strain>
    </source>
</reference>
<feature type="region of interest" description="Disordered" evidence="2">
    <location>
        <begin position="442"/>
        <end position="489"/>
    </location>
</feature>
<feature type="region of interest" description="Disordered" evidence="2">
    <location>
        <begin position="76"/>
        <end position="100"/>
    </location>
</feature>
<feature type="region of interest" description="Disordered" evidence="2">
    <location>
        <begin position="780"/>
        <end position="837"/>
    </location>
</feature>
<dbReference type="EMBL" id="JALJOS010000072">
    <property type="protein sequence ID" value="KAK9817388.1"/>
    <property type="molecule type" value="Genomic_DNA"/>
</dbReference>